<dbReference type="InterPro" id="IPR050490">
    <property type="entry name" value="Bact_solute-bd_prot1"/>
</dbReference>
<reference evidence="1 2" key="1">
    <citation type="submission" date="2018-01" db="EMBL/GenBank/DDBJ databases">
        <title>The whole genome sequencing and assembly of Paenibacillus chitinolyticus KCCM 41400 strain.</title>
        <authorList>
            <person name="Kim J.-Y."/>
            <person name="Park M.-K."/>
            <person name="Lee Y.-J."/>
            <person name="Yi H."/>
            <person name="Bahn Y.-S."/>
            <person name="Kim J.F."/>
            <person name="Lee D.-W."/>
        </authorList>
    </citation>
    <scope>NUCLEOTIDE SEQUENCE [LARGE SCALE GENOMIC DNA]</scope>
    <source>
        <strain evidence="1 2">KCCM 41400</strain>
    </source>
</reference>
<dbReference type="Proteomes" id="UP000288943">
    <property type="component" value="Chromosome"/>
</dbReference>
<protein>
    <submittedName>
        <fullName evidence="1">Carbohydrate ABC transporter substrate-binding protein</fullName>
    </submittedName>
</protein>
<proteinExistence type="predicted"/>
<dbReference type="OrthoDB" id="1992988at2"/>
<dbReference type="PANTHER" id="PTHR43649">
    <property type="entry name" value="ARABINOSE-BINDING PROTEIN-RELATED"/>
    <property type="match status" value="1"/>
</dbReference>
<dbReference type="AlphaFoldDB" id="A0A410WYT3"/>
<dbReference type="Gene3D" id="3.40.190.10">
    <property type="entry name" value="Periplasmic binding protein-like II"/>
    <property type="match status" value="1"/>
</dbReference>
<dbReference type="PANTHER" id="PTHR43649:SF12">
    <property type="entry name" value="DIACETYLCHITOBIOSE BINDING PROTEIN DASA"/>
    <property type="match status" value="1"/>
</dbReference>
<dbReference type="SUPFAM" id="SSF53850">
    <property type="entry name" value="Periplasmic binding protein-like II"/>
    <property type="match status" value="1"/>
</dbReference>
<dbReference type="InterPro" id="IPR006059">
    <property type="entry name" value="SBP"/>
</dbReference>
<evidence type="ECO:0000313" key="1">
    <source>
        <dbReference type="EMBL" id="QAV19626.1"/>
    </source>
</evidence>
<sequence>MWREGGGMKRMLLLITTLLLLTTTAVCGGWGRTQAPDSGGTSRGENKNGKKTVIVSMLFLDEVFREAKKKFEQKHPDVEIRLTYVQTKDNWKVGDQERFIKSTNAEMLSGKGPDVLVLDPLPMGKYASSNALVNLSRFMDQDPSFHKDLYFGNILDNLHINGVLYGMPMRFMLETMVGDEGAVRKAGVGIDDTVWTWNEFAETAKAMKKSGSPAAYAASPPSMLKAMVKADYSSFVDEPNRKAKFDQASFIRLLNEVKALFDGKVIADKPAVVSFKSAYIQNPEEFFSFPRALYKQPKLYRSPLAVGQKPGGFYMPEQILGINENSTVKTEAWAFIKFMLSDDIQGVNGLGGFPLNKDVYGRQLDQVLKNGKVKIEDGPEEGGSVDVNPADIEFQKELISGLIHPIPTNTSMIEDVLLKESKAFFTGQKSAEEVAKEIQDRANTYLNE</sequence>
<accession>A0A410WYT3</accession>
<dbReference type="Pfam" id="PF01547">
    <property type="entry name" value="SBP_bac_1"/>
    <property type="match status" value="1"/>
</dbReference>
<dbReference type="KEGG" id="pchi:PC41400_18930"/>
<name>A0A410WYT3_9BACL</name>
<dbReference type="EMBL" id="CP026520">
    <property type="protein sequence ID" value="QAV19626.1"/>
    <property type="molecule type" value="Genomic_DNA"/>
</dbReference>
<evidence type="ECO:0000313" key="2">
    <source>
        <dbReference type="Proteomes" id="UP000288943"/>
    </source>
</evidence>
<organism evidence="1 2">
    <name type="scientific">Paenibacillus chitinolyticus</name>
    <dbReference type="NCBI Taxonomy" id="79263"/>
    <lineage>
        <taxon>Bacteria</taxon>
        <taxon>Bacillati</taxon>
        <taxon>Bacillota</taxon>
        <taxon>Bacilli</taxon>
        <taxon>Bacillales</taxon>
        <taxon>Paenibacillaceae</taxon>
        <taxon>Paenibacillus</taxon>
    </lineage>
</organism>
<gene>
    <name evidence="1" type="ORF">PC41400_18930</name>
</gene>